<dbReference type="Proteomes" id="UP001597094">
    <property type="component" value="Unassembled WGS sequence"/>
</dbReference>
<reference evidence="2" key="1">
    <citation type="journal article" date="2019" name="Int. J. Syst. Evol. Microbiol.">
        <title>The Global Catalogue of Microorganisms (GCM) 10K type strain sequencing project: providing services to taxonomists for standard genome sequencing and annotation.</title>
        <authorList>
            <consortium name="The Broad Institute Genomics Platform"/>
            <consortium name="The Broad Institute Genome Sequencing Center for Infectious Disease"/>
            <person name="Wu L."/>
            <person name="Ma J."/>
        </authorList>
    </citation>
    <scope>NUCLEOTIDE SEQUENCE [LARGE SCALE GENOMIC DNA]</scope>
    <source>
        <strain evidence="2">JCM 31319</strain>
    </source>
</reference>
<accession>A0ABW3SKU8</accession>
<organism evidence="1 2">
    <name type="scientific">Pontibacter rugosus</name>
    <dbReference type="NCBI Taxonomy" id="1745966"/>
    <lineage>
        <taxon>Bacteria</taxon>
        <taxon>Pseudomonadati</taxon>
        <taxon>Bacteroidota</taxon>
        <taxon>Cytophagia</taxon>
        <taxon>Cytophagales</taxon>
        <taxon>Hymenobacteraceae</taxon>
        <taxon>Pontibacter</taxon>
    </lineage>
</organism>
<gene>
    <name evidence="1" type="ORF">ACFQ2O_01620</name>
</gene>
<dbReference type="RefSeq" id="WP_377522383.1">
    <property type="nucleotide sequence ID" value="NZ_JBHTLD010000007.1"/>
</dbReference>
<comment type="caution">
    <text evidence="1">The sequence shown here is derived from an EMBL/GenBank/DDBJ whole genome shotgun (WGS) entry which is preliminary data.</text>
</comment>
<sequence>MQTQEVTTPGRRGYPNRIKPAKSELAATIDHIECRYSEQDIRKMYGCFLAGKGRSANYSDMPTKCRNKANSEDLDKIVSSLAGVWSVFKNK</sequence>
<keyword evidence="2" id="KW-1185">Reference proteome</keyword>
<proteinExistence type="predicted"/>
<dbReference type="EMBL" id="JBHTLD010000007">
    <property type="protein sequence ID" value="MFD1184885.1"/>
    <property type="molecule type" value="Genomic_DNA"/>
</dbReference>
<evidence type="ECO:0000313" key="1">
    <source>
        <dbReference type="EMBL" id="MFD1184885.1"/>
    </source>
</evidence>
<protein>
    <submittedName>
        <fullName evidence="1">Uncharacterized protein</fullName>
    </submittedName>
</protein>
<name>A0ABW3SKU8_9BACT</name>
<evidence type="ECO:0000313" key="2">
    <source>
        <dbReference type="Proteomes" id="UP001597094"/>
    </source>
</evidence>